<accession>A0ABU9BC51</accession>
<keyword evidence="3" id="KW-0472">Membrane</keyword>
<evidence type="ECO:0000256" key="4">
    <source>
        <dbReference type="ARBA" id="ARBA00022741"/>
    </source>
</evidence>
<dbReference type="SUPFAM" id="SSF52540">
    <property type="entry name" value="P-loop containing nucleoside triphosphate hydrolases"/>
    <property type="match status" value="1"/>
</dbReference>
<keyword evidence="3" id="KW-1003">Cell membrane</keyword>
<evidence type="ECO:0000256" key="3">
    <source>
        <dbReference type="ARBA" id="ARBA00022475"/>
    </source>
</evidence>
<dbReference type="SMART" id="SM00382">
    <property type="entry name" value="AAA"/>
    <property type="match status" value="1"/>
</dbReference>
<dbReference type="Proteomes" id="UP001368500">
    <property type="component" value="Unassembled WGS sequence"/>
</dbReference>
<dbReference type="CDD" id="cd03235">
    <property type="entry name" value="ABC_Metallic_Cations"/>
    <property type="match status" value="1"/>
</dbReference>
<comment type="similarity">
    <text evidence="1">Belongs to the ABC transporter superfamily.</text>
</comment>
<protein>
    <submittedName>
        <fullName evidence="8">ABC transporter ATP-binding protein</fullName>
    </submittedName>
</protein>
<dbReference type="InterPro" id="IPR027417">
    <property type="entry name" value="P-loop_NTPase"/>
</dbReference>
<dbReference type="GO" id="GO:0005524">
    <property type="term" value="F:ATP binding"/>
    <property type="evidence" value="ECO:0007669"/>
    <property type="project" value="UniProtKB-KW"/>
</dbReference>
<gene>
    <name evidence="8" type="ORF">AACH11_12000</name>
</gene>
<dbReference type="RefSeq" id="WP_341374466.1">
    <property type="nucleotide sequence ID" value="NZ_JBBUTF010000009.1"/>
</dbReference>
<organism evidence="8 9">
    <name type="scientific">Pseudaquabacterium rugosum</name>
    <dbReference type="NCBI Taxonomy" id="2984194"/>
    <lineage>
        <taxon>Bacteria</taxon>
        <taxon>Pseudomonadati</taxon>
        <taxon>Pseudomonadota</taxon>
        <taxon>Betaproteobacteria</taxon>
        <taxon>Burkholderiales</taxon>
        <taxon>Sphaerotilaceae</taxon>
        <taxon>Pseudaquabacterium</taxon>
    </lineage>
</organism>
<keyword evidence="5 8" id="KW-0067">ATP-binding</keyword>
<dbReference type="InterPro" id="IPR003593">
    <property type="entry name" value="AAA+_ATPase"/>
</dbReference>
<keyword evidence="9" id="KW-1185">Reference proteome</keyword>
<evidence type="ECO:0000256" key="1">
    <source>
        <dbReference type="ARBA" id="ARBA00005417"/>
    </source>
</evidence>
<comment type="caution">
    <text evidence="8">The sequence shown here is derived from an EMBL/GenBank/DDBJ whole genome shotgun (WGS) entry which is preliminary data.</text>
</comment>
<dbReference type="PANTHER" id="PTHR42734:SF5">
    <property type="entry name" value="IRON TRANSPORT SYSTEM ATP-BINDING PROTEIN HI_0361-RELATED"/>
    <property type="match status" value="1"/>
</dbReference>
<feature type="compositionally biased region" description="Basic and acidic residues" evidence="6">
    <location>
        <begin position="27"/>
        <end position="49"/>
    </location>
</feature>
<evidence type="ECO:0000313" key="9">
    <source>
        <dbReference type="Proteomes" id="UP001368500"/>
    </source>
</evidence>
<dbReference type="EMBL" id="JBBUTF010000009">
    <property type="protein sequence ID" value="MEK8026684.1"/>
    <property type="molecule type" value="Genomic_DNA"/>
</dbReference>
<feature type="domain" description="ABC transporter" evidence="7">
    <location>
        <begin position="71"/>
        <end position="297"/>
    </location>
</feature>
<evidence type="ECO:0000256" key="5">
    <source>
        <dbReference type="ARBA" id="ARBA00022840"/>
    </source>
</evidence>
<evidence type="ECO:0000256" key="2">
    <source>
        <dbReference type="ARBA" id="ARBA00022448"/>
    </source>
</evidence>
<sequence length="316" mass="33853">MSAASRLGIGHGPADILAQGHPQAHGHAHDHGPDHPHGHPHGHAHDPGHRHAHGAADAAPADGPWPAEVALRVRDLTIAWRGHPAVHHLNGRFARGQLTAVVGPNGAGKSTLLGALAGQHPGHEGHVERAADLRLAWLPQLSAIDRSFPVRVDELVAMGLWAEIGAFGRVSAAQRQRIAAALSAVGLAGFERRWLGELSVGQAQRVLFARLVVQDAGLILLDEPFSAIDARTRDDLLRLLGQWRDEGRTVIAVLHEMEPVRLHFDETLLLAREAIAWGPTAEVLTDAHLRRARHMAEAWDEQASTCTLPPAAGDAS</sequence>
<proteinExistence type="inferred from homology"/>
<keyword evidence="2" id="KW-0813">Transport</keyword>
<dbReference type="Gene3D" id="3.40.50.300">
    <property type="entry name" value="P-loop containing nucleotide triphosphate hydrolases"/>
    <property type="match status" value="1"/>
</dbReference>
<dbReference type="InterPro" id="IPR017871">
    <property type="entry name" value="ABC_transporter-like_CS"/>
</dbReference>
<dbReference type="PANTHER" id="PTHR42734">
    <property type="entry name" value="METAL TRANSPORT SYSTEM ATP-BINDING PROTEIN TM_0124-RELATED"/>
    <property type="match status" value="1"/>
</dbReference>
<keyword evidence="4" id="KW-0547">Nucleotide-binding</keyword>
<dbReference type="PROSITE" id="PS00211">
    <property type="entry name" value="ABC_TRANSPORTER_1"/>
    <property type="match status" value="1"/>
</dbReference>
<evidence type="ECO:0000259" key="7">
    <source>
        <dbReference type="PROSITE" id="PS50893"/>
    </source>
</evidence>
<feature type="region of interest" description="Disordered" evidence="6">
    <location>
        <begin position="1"/>
        <end position="63"/>
    </location>
</feature>
<dbReference type="InterPro" id="IPR050153">
    <property type="entry name" value="Metal_Ion_Import_ABC"/>
</dbReference>
<evidence type="ECO:0000313" key="8">
    <source>
        <dbReference type="EMBL" id="MEK8026684.1"/>
    </source>
</evidence>
<reference evidence="8 9" key="1">
    <citation type="submission" date="2024-04" db="EMBL/GenBank/DDBJ databases">
        <title>Novel species of the genus Ideonella isolated from streams.</title>
        <authorList>
            <person name="Lu H."/>
        </authorList>
    </citation>
    <scope>NUCLEOTIDE SEQUENCE [LARGE SCALE GENOMIC DNA]</scope>
    <source>
        <strain evidence="8 9">BYS139W</strain>
    </source>
</reference>
<dbReference type="PROSITE" id="PS50893">
    <property type="entry name" value="ABC_TRANSPORTER_2"/>
    <property type="match status" value="1"/>
</dbReference>
<dbReference type="InterPro" id="IPR003439">
    <property type="entry name" value="ABC_transporter-like_ATP-bd"/>
</dbReference>
<evidence type="ECO:0000256" key="6">
    <source>
        <dbReference type="SAM" id="MobiDB-lite"/>
    </source>
</evidence>
<dbReference type="Pfam" id="PF00005">
    <property type="entry name" value="ABC_tran"/>
    <property type="match status" value="1"/>
</dbReference>
<name>A0ABU9BC51_9BURK</name>